<evidence type="ECO:0000313" key="2">
    <source>
        <dbReference type="Proteomes" id="UP001154282"/>
    </source>
</evidence>
<name>A0AAV0P0B9_9ROSI</name>
<keyword evidence="2" id="KW-1185">Reference proteome</keyword>
<dbReference type="EMBL" id="CAMGYJ010000008">
    <property type="protein sequence ID" value="CAI0463868.1"/>
    <property type="molecule type" value="Genomic_DNA"/>
</dbReference>
<comment type="caution">
    <text evidence="1">The sequence shown here is derived from an EMBL/GenBank/DDBJ whole genome shotgun (WGS) entry which is preliminary data.</text>
</comment>
<proteinExistence type="predicted"/>
<reference evidence="1" key="1">
    <citation type="submission" date="2022-08" db="EMBL/GenBank/DDBJ databases">
        <authorList>
            <person name="Gutierrez-Valencia J."/>
        </authorList>
    </citation>
    <scope>NUCLEOTIDE SEQUENCE</scope>
</reference>
<dbReference type="Proteomes" id="UP001154282">
    <property type="component" value="Unassembled WGS sequence"/>
</dbReference>
<organism evidence="1 2">
    <name type="scientific">Linum tenue</name>
    <dbReference type="NCBI Taxonomy" id="586396"/>
    <lineage>
        <taxon>Eukaryota</taxon>
        <taxon>Viridiplantae</taxon>
        <taxon>Streptophyta</taxon>
        <taxon>Embryophyta</taxon>
        <taxon>Tracheophyta</taxon>
        <taxon>Spermatophyta</taxon>
        <taxon>Magnoliopsida</taxon>
        <taxon>eudicotyledons</taxon>
        <taxon>Gunneridae</taxon>
        <taxon>Pentapetalae</taxon>
        <taxon>rosids</taxon>
        <taxon>fabids</taxon>
        <taxon>Malpighiales</taxon>
        <taxon>Linaceae</taxon>
        <taxon>Linum</taxon>
    </lineage>
</organism>
<evidence type="ECO:0000313" key="1">
    <source>
        <dbReference type="EMBL" id="CAI0463868.1"/>
    </source>
</evidence>
<sequence length="46" mass="5388">MEPLRDWIPTRCRNCSWEMDSLSLRARNGLFIGGSLHLPSTWSKLR</sequence>
<accession>A0AAV0P0B9</accession>
<dbReference type="AlphaFoldDB" id="A0AAV0P0B9"/>
<gene>
    <name evidence="1" type="ORF">LITE_LOCUS35929</name>
</gene>
<protein>
    <submittedName>
        <fullName evidence="1">Uncharacterized protein</fullName>
    </submittedName>
</protein>